<comment type="caution">
    <text evidence="3">The sequence shown here is derived from an EMBL/GenBank/DDBJ whole genome shotgun (WGS) entry which is preliminary data.</text>
</comment>
<feature type="domain" description="Solute-binding protein family 5" evidence="2">
    <location>
        <begin position="91"/>
        <end position="475"/>
    </location>
</feature>
<dbReference type="GO" id="GO:0042597">
    <property type="term" value="C:periplasmic space"/>
    <property type="evidence" value="ECO:0007669"/>
    <property type="project" value="UniProtKB-ARBA"/>
</dbReference>
<dbReference type="GO" id="GO:0043190">
    <property type="term" value="C:ATP-binding cassette (ABC) transporter complex"/>
    <property type="evidence" value="ECO:0007669"/>
    <property type="project" value="InterPro"/>
</dbReference>
<dbReference type="EMBL" id="PXYV01000007">
    <property type="protein sequence ID" value="PSR23231.1"/>
    <property type="molecule type" value="Genomic_DNA"/>
</dbReference>
<dbReference type="InterPro" id="IPR039424">
    <property type="entry name" value="SBP_5"/>
</dbReference>
<evidence type="ECO:0000256" key="1">
    <source>
        <dbReference type="SAM" id="SignalP"/>
    </source>
</evidence>
<dbReference type="GO" id="GO:0015833">
    <property type="term" value="P:peptide transport"/>
    <property type="evidence" value="ECO:0007669"/>
    <property type="project" value="TreeGrafter"/>
</dbReference>
<name>A0A2T2WLW8_9FIRM</name>
<sequence length="576" mass="62786">MAVRFGRIALTSGVVISLAALGTAGGQAWASSGAAQSTGTIVEALAPQTEVTWYNPLQNSANDTLLNSQVGYMLYMPLIYINANYQVDYQYSVAKRVTYNKAGTVYHVYLNPKYKWSDGAPVTSADVLWTWHIIQAISSTKAPSPWPYANADFGDIPNGVKSVVANGKYALTVTLNAPTNQEWFIYDGLSQLLPLPKQAWDKYPQNMSKEIAYLGQEATNPKFDSVVDGPYTLASAVPSQAWKFAVNKHYTGGPLAHDNITLEYEGSDEAEFAALQTRTVQLGYLDLSEWGARRALQGIDNLWAGYNLGYDFLAVNMNANAANGLGPVFSQLYVRQAIAEAIDQNAIDQDIYHGYAPPQYGPIPTRPVTVFLDPALRQPVYPFNLAHAKALLTSHGWKEIHGVMTKDGQSLAFPLMYASGNQTTVQTVTLVQSDLAKIGIKVTLEPKTSTTELSIVTGEPSQWDAVGAFGITFSGYYPAGDAVFYSGGGLDFFGWHNTQEDDLIDDFQHKPATSLAANLQAYFNFEEYTAKELPVIFMNRPGTIEAVATNLHGVNLATLNPVTGYGEPQLWSLSAS</sequence>
<gene>
    <name evidence="3" type="ORF">C7B45_03820</name>
</gene>
<keyword evidence="1" id="KW-0732">Signal</keyword>
<organism evidence="3 4">
    <name type="scientific">Sulfobacillus acidophilus</name>
    <dbReference type="NCBI Taxonomy" id="53633"/>
    <lineage>
        <taxon>Bacteria</taxon>
        <taxon>Bacillati</taxon>
        <taxon>Bacillota</taxon>
        <taxon>Clostridia</taxon>
        <taxon>Eubacteriales</taxon>
        <taxon>Clostridiales Family XVII. Incertae Sedis</taxon>
        <taxon>Sulfobacillus</taxon>
    </lineage>
</organism>
<dbReference type="Pfam" id="PF00496">
    <property type="entry name" value="SBP_bac_5"/>
    <property type="match status" value="1"/>
</dbReference>
<dbReference type="Gene3D" id="3.40.190.10">
    <property type="entry name" value="Periplasmic binding protein-like II"/>
    <property type="match status" value="1"/>
</dbReference>
<dbReference type="Proteomes" id="UP000241848">
    <property type="component" value="Unassembled WGS sequence"/>
</dbReference>
<evidence type="ECO:0000259" key="2">
    <source>
        <dbReference type="Pfam" id="PF00496"/>
    </source>
</evidence>
<dbReference type="Gene3D" id="3.10.105.10">
    <property type="entry name" value="Dipeptide-binding Protein, Domain 3"/>
    <property type="match status" value="1"/>
</dbReference>
<dbReference type="InterPro" id="IPR000914">
    <property type="entry name" value="SBP_5_dom"/>
</dbReference>
<accession>A0A2T2WLW8</accession>
<dbReference type="AlphaFoldDB" id="A0A2T2WLW8"/>
<dbReference type="PANTHER" id="PTHR30290">
    <property type="entry name" value="PERIPLASMIC BINDING COMPONENT OF ABC TRANSPORTER"/>
    <property type="match status" value="1"/>
</dbReference>
<dbReference type="GO" id="GO:1904680">
    <property type="term" value="F:peptide transmembrane transporter activity"/>
    <property type="evidence" value="ECO:0007669"/>
    <property type="project" value="TreeGrafter"/>
</dbReference>
<dbReference type="PIRSF" id="PIRSF002741">
    <property type="entry name" value="MppA"/>
    <property type="match status" value="1"/>
</dbReference>
<dbReference type="SUPFAM" id="SSF53850">
    <property type="entry name" value="Periplasmic binding protein-like II"/>
    <property type="match status" value="1"/>
</dbReference>
<dbReference type="CDD" id="cd08513">
    <property type="entry name" value="PBP2_thermophilic_Hb8_like"/>
    <property type="match status" value="1"/>
</dbReference>
<protein>
    <submittedName>
        <fullName evidence="3">ABC transporter substrate-binding protein</fullName>
    </submittedName>
</protein>
<evidence type="ECO:0000313" key="3">
    <source>
        <dbReference type="EMBL" id="PSR23231.1"/>
    </source>
</evidence>
<feature type="chain" id="PRO_5015640907" evidence="1">
    <location>
        <begin position="31"/>
        <end position="576"/>
    </location>
</feature>
<feature type="signal peptide" evidence="1">
    <location>
        <begin position="1"/>
        <end position="30"/>
    </location>
</feature>
<dbReference type="InterPro" id="IPR030678">
    <property type="entry name" value="Peptide/Ni-bd"/>
</dbReference>
<reference evidence="3 4" key="1">
    <citation type="journal article" date="2014" name="BMC Genomics">
        <title>Comparison of environmental and isolate Sulfobacillus genomes reveals diverse carbon, sulfur, nitrogen, and hydrogen metabolisms.</title>
        <authorList>
            <person name="Justice N.B."/>
            <person name="Norman A."/>
            <person name="Brown C.T."/>
            <person name="Singh A."/>
            <person name="Thomas B.C."/>
            <person name="Banfield J.F."/>
        </authorList>
    </citation>
    <scope>NUCLEOTIDE SEQUENCE [LARGE SCALE GENOMIC DNA]</scope>
    <source>
        <strain evidence="3">AMDSBA3</strain>
    </source>
</reference>
<proteinExistence type="predicted"/>
<evidence type="ECO:0000313" key="4">
    <source>
        <dbReference type="Proteomes" id="UP000241848"/>
    </source>
</evidence>